<protein>
    <submittedName>
        <fullName evidence="2">HTH-type transcriptional regulator</fullName>
    </submittedName>
</protein>
<dbReference type="PANTHER" id="PTHR38600:SF2">
    <property type="entry name" value="SLL0088 PROTEIN"/>
    <property type="match status" value="1"/>
</dbReference>
<dbReference type="SUPFAM" id="SSF46785">
    <property type="entry name" value="Winged helix' DNA-binding domain"/>
    <property type="match status" value="1"/>
</dbReference>
<dbReference type="PROSITE" id="PS50987">
    <property type="entry name" value="HTH_ARSR_2"/>
    <property type="match status" value="1"/>
</dbReference>
<proteinExistence type="predicted"/>
<dbReference type="EMBL" id="CABPSD010000008">
    <property type="protein sequence ID" value="VVE18892.1"/>
    <property type="molecule type" value="Genomic_DNA"/>
</dbReference>
<dbReference type="Gene3D" id="1.10.10.10">
    <property type="entry name" value="Winged helix-like DNA-binding domain superfamily/Winged helix DNA-binding domain"/>
    <property type="match status" value="1"/>
</dbReference>
<organism evidence="2 3">
    <name type="scientific">Pandoraea morbifera</name>
    <dbReference type="NCBI Taxonomy" id="2508300"/>
    <lineage>
        <taxon>Bacteria</taxon>
        <taxon>Pseudomonadati</taxon>
        <taxon>Pseudomonadota</taxon>
        <taxon>Betaproteobacteria</taxon>
        <taxon>Burkholderiales</taxon>
        <taxon>Burkholderiaceae</taxon>
        <taxon>Pandoraea</taxon>
    </lineage>
</organism>
<dbReference type="InterPro" id="IPR036388">
    <property type="entry name" value="WH-like_DNA-bd_sf"/>
</dbReference>
<dbReference type="InterPro" id="IPR001845">
    <property type="entry name" value="HTH_ArsR_DNA-bd_dom"/>
</dbReference>
<dbReference type="NCBIfam" id="NF033788">
    <property type="entry name" value="HTH_metalloreg"/>
    <property type="match status" value="1"/>
</dbReference>
<dbReference type="PANTHER" id="PTHR38600">
    <property type="entry name" value="TRANSCRIPTIONAL REGULATORY PROTEIN"/>
    <property type="match status" value="1"/>
</dbReference>
<keyword evidence="3" id="KW-1185">Reference proteome</keyword>
<dbReference type="Proteomes" id="UP000368474">
    <property type="component" value="Unassembled WGS sequence"/>
</dbReference>
<dbReference type="InterPro" id="IPR036390">
    <property type="entry name" value="WH_DNA-bd_sf"/>
</dbReference>
<dbReference type="CDD" id="cd00090">
    <property type="entry name" value="HTH_ARSR"/>
    <property type="match status" value="1"/>
</dbReference>
<gene>
    <name evidence="2" type="ORF">PMO31116_02996</name>
</gene>
<evidence type="ECO:0000313" key="2">
    <source>
        <dbReference type="EMBL" id="VVE18892.1"/>
    </source>
</evidence>
<dbReference type="GO" id="GO:0003700">
    <property type="term" value="F:DNA-binding transcription factor activity"/>
    <property type="evidence" value="ECO:0007669"/>
    <property type="project" value="InterPro"/>
</dbReference>
<dbReference type="Pfam" id="PF12840">
    <property type="entry name" value="HTH_20"/>
    <property type="match status" value="1"/>
</dbReference>
<name>A0A5E4W2H7_9BURK</name>
<evidence type="ECO:0000313" key="3">
    <source>
        <dbReference type="Proteomes" id="UP000368474"/>
    </source>
</evidence>
<feature type="domain" description="HTH arsR-type" evidence="1">
    <location>
        <begin position="18"/>
        <end position="112"/>
    </location>
</feature>
<dbReference type="InterPro" id="IPR011991">
    <property type="entry name" value="ArsR-like_HTH"/>
</dbReference>
<dbReference type="SMART" id="SM00418">
    <property type="entry name" value="HTH_ARSR"/>
    <property type="match status" value="1"/>
</dbReference>
<dbReference type="PRINTS" id="PR00778">
    <property type="entry name" value="HTHARSR"/>
</dbReference>
<accession>A0A5E4W2H7</accession>
<dbReference type="AlphaFoldDB" id="A0A5E4W2H7"/>
<evidence type="ECO:0000259" key="1">
    <source>
        <dbReference type="PROSITE" id="PS50987"/>
    </source>
</evidence>
<reference evidence="2 3" key="1">
    <citation type="submission" date="2019-08" db="EMBL/GenBank/DDBJ databases">
        <authorList>
            <person name="Peeters C."/>
        </authorList>
    </citation>
    <scope>NUCLEOTIDE SEQUENCE [LARGE SCALE GENOMIC DNA]</scope>
    <source>
        <strain evidence="2 3">LMG 31116</strain>
    </source>
</reference>
<sequence>MLNIKVLTLVFELPIVRHMANQSIPLDRIFQALSDPTRRAVVERLTLGPASVSELARPFSMALPSFSQHLNVLEESGLVVSRKTGRVRTYALETETLAGAQDWLQLQRDKWTRRLDQLDSYLLQMKET</sequence>